<dbReference type="PANTHER" id="PTHR37842">
    <property type="match status" value="1"/>
</dbReference>
<evidence type="ECO:0000313" key="5">
    <source>
        <dbReference type="EMBL" id="EKF55192.1"/>
    </source>
</evidence>
<protein>
    <recommendedName>
        <fullName evidence="7">Gylcosyl hydrolase 115 C-terminal domain-containing protein</fullName>
    </recommendedName>
</protein>
<dbReference type="InterPro" id="IPR041437">
    <property type="entry name" value="GH115_C"/>
</dbReference>
<dbReference type="Pfam" id="PF15979">
    <property type="entry name" value="Glyco_hydro_115"/>
    <property type="match status" value="1"/>
</dbReference>
<evidence type="ECO:0000259" key="4">
    <source>
        <dbReference type="Pfam" id="PF17829"/>
    </source>
</evidence>
<dbReference type="OrthoDB" id="8727830at2"/>
<evidence type="ECO:0000259" key="3">
    <source>
        <dbReference type="Pfam" id="PF03648"/>
    </source>
</evidence>
<dbReference type="PATRIC" id="fig|555500.3.peg.1681"/>
<dbReference type="RefSeq" id="WP_008991476.1">
    <property type="nucleotide sequence ID" value="NZ_AMSG01000009.1"/>
</dbReference>
<keyword evidence="1" id="KW-0378">Hydrolase</keyword>
<keyword evidence="2" id="KW-0732">Signal</keyword>
<dbReference type="GO" id="GO:0045493">
    <property type="term" value="P:xylan catabolic process"/>
    <property type="evidence" value="ECO:0007669"/>
    <property type="project" value="InterPro"/>
</dbReference>
<dbReference type="Gene3D" id="3.20.20.520">
    <property type="entry name" value="Glycosyl hydrolase family 115"/>
    <property type="match status" value="1"/>
</dbReference>
<dbReference type="eggNOG" id="COG2730">
    <property type="taxonomic scope" value="Bacteria"/>
</dbReference>
<proteinExistence type="predicted"/>
<dbReference type="Proteomes" id="UP000007364">
    <property type="component" value="Unassembled WGS sequence"/>
</dbReference>
<feature type="domain" description="Gylcosyl hydrolase 115 C-terminal" evidence="4">
    <location>
        <begin position="778"/>
        <end position="945"/>
    </location>
</feature>
<dbReference type="PANTHER" id="PTHR37842:SF2">
    <property type="entry name" value="GYLCOSYL HYDROLASE 115 C-TERMINAL DOMAIN-CONTAINING PROTEIN"/>
    <property type="match status" value="1"/>
</dbReference>
<accession>K2QKG3</accession>
<comment type="caution">
    <text evidence="5">The sequence shown here is derived from an EMBL/GenBank/DDBJ whole genome shotgun (WGS) entry which is preliminary data.</text>
</comment>
<dbReference type="Gene3D" id="1.20.58.2150">
    <property type="match status" value="1"/>
</dbReference>
<feature type="signal peptide" evidence="2">
    <location>
        <begin position="1"/>
        <end position="24"/>
    </location>
</feature>
<dbReference type="STRING" id="555500.I215_08106"/>
<dbReference type="Gene3D" id="2.60.120.1620">
    <property type="match status" value="1"/>
</dbReference>
<evidence type="ECO:0000313" key="6">
    <source>
        <dbReference type="Proteomes" id="UP000007364"/>
    </source>
</evidence>
<dbReference type="InterPro" id="IPR029018">
    <property type="entry name" value="Hex-like_dom2"/>
</dbReference>
<reference evidence="5 6" key="1">
    <citation type="journal article" date="2012" name="J. Bacteriol.">
        <title>Genome Sequence of Galbibacter marinum Type Strain ck-I2-15.</title>
        <authorList>
            <person name="Lai Q."/>
            <person name="Li C."/>
            <person name="Shao Z."/>
        </authorList>
    </citation>
    <scope>NUCLEOTIDE SEQUENCE [LARGE SCALE GENOMIC DNA]</scope>
    <source>
        <strain evidence="6">ck-I2-15</strain>
    </source>
</reference>
<dbReference type="Pfam" id="PF17829">
    <property type="entry name" value="GH115_C"/>
    <property type="match status" value="1"/>
</dbReference>
<evidence type="ECO:0000256" key="2">
    <source>
        <dbReference type="SAM" id="SignalP"/>
    </source>
</evidence>
<dbReference type="InterPro" id="IPR042301">
    <property type="entry name" value="GH115_sf"/>
</dbReference>
<dbReference type="InterPro" id="IPR031924">
    <property type="entry name" value="GH115"/>
</dbReference>
<name>K2QKG3_9FLAO</name>
<gene>
    <name evidence="5" type="ORF">I215_08106</name>
</gene>
<dbReference type="InterPro" id="IPR005154">
    <property type="entry name" value="Glyco_hydro_67_aGlcAse_N"/>
</dbReference>
<organism evidence="5 6">
    <name type="scientific">Galbibacter marinus</name>
    <dbReference type="NCBI Taxonomy" id="555500"/>
    <lineage>
        <taxon>Bacteria</taxon>
        <taxon>Pseudomonadati</taxon>
        <taxon>Bacteroidota</taxon>
        <taxon>Flavobacteriia</taxon>
        <taxon>Flavobacteriales</taxon>
        <taxon>Flavobacteriaceae</taxon>
        <taxon>Galbibacter</taxon>
    </lineage>
</organism>
<dbReference type="AlphaFoldDB" id="K2QKG3"/>
<keyword evidence="6" id="KW-1185">Reference proteome</keyword>
<dbReference type="EMBL" id="AMSG01000009">
    <property type="protein sequence ID" value="EKF55192.1"/>
    <property type="molecule type" value="Genomic_DNA"/>
</dbReference>
<evidence type="ECO:0000256" key="1">
    <source>
        <dbReference type="ARBA" id="ARBA00022801"/>
    </source>
</evidence>
<dbReference type="GO" id="GO:0046559">
    <property type="term" value="F:alpha-glucuronidase activity"/>
    <property type="evidence" value="ECO:0007669"/>
    <property type="project" value="InterPro"/>
</dbReference>
<feature type="domain" description="Alpha glucuronidase N-terminal" evidence="3">
    <location>
        <begin position="45"/>
        <end position="157"/>
    </location>
</feature>
<evidence type="ECO:0008006" key="7">
    <source>
        <dbReference type="Google" id="ProtNLM"/>
    </source>
</evidence>
<dbReference type="SUPFAM" id="SSF55545">
    <property type="entry name" value="beta-N-acetylhexosaminidase-like domain"/>
    <property type="match status" value="1"/>
</dbReference>
<dbReference type="Pfam" id="PF03648">
    <property type="entry name" value="Glyco_hydro_67N"/>
    <property type="match status" value="1"/>
</dbReference>
<sequence length="953" mass="108851">MKTRSTIIYLFYLGLLLSGLHSFAQQSYITPQPVEGGFAIVEQNTAAPILFSSADYPGVQKVARELKNDIEKVTGITPNLSSELSSVNATAIIIGTLGKSELINQLVQQGKIDQSALKGKWEKFITTIVEDPTPGIQKALVIVGSDKRGTLYGLYDLSNEIGISPWHFWSDVPAKKHKSLYVTPGIHTMGEPKVQYRGIFINDEAPALSGWVSEHYGKFNAEFYEKVFQLILRLKGNFLWPAMWGRMFYVDDPKNKAMADLYGIVIGTSHHEPLGRAHAEWQKFGEGPWDYTKNEENLDEFWREGMQRMDSTEVIVTVGMRGDGDEPMTEGTAIELLEKIVDRQRKIISEVTDKPSEETPQMWALYKEVQDYYDQGMRVPEDITLLLCDDNWGNIRKLPYLDAEPREGGYGIYYHFDYVGGPRNYKWMNTNQIERVWEQMNLAYNYGANKLWVVNVGDIKPMELPISFFLDYAWNPQKWTPTKVAQYYKDWAENTFGVKHSEDIADILKKYTKYNARRKHELLSPSTYSLKHYNEADRILKEFDDLVKKTLDLADKIPASYQDAYYQLVQFPVVASANLNHLYIAAAKNRRYAEQGRVIANKYADKVKEYFEKDSLLTQYYHTQLADGKWNHMMSQTHIGYTSWQEPRYNNMPEVTYVELPKKAKVGVGISGSTAWYPNTKDTLVLPELSLFNPSESQITLFNAGKDSYKYKIKTKDRWVDISKTKGKVEQDQPIEINVDWSKAPIGQYSSSITIEANGQEIVVKLPINHINLNHAKGFIEQDGVISINAENYTDQLASDPFKWHVIPNIGKTSSGVTISPEKIGPQEITETSPRLQYDFHSFSTGEVKVHAYFSPTQNYTDRDGLKFGIAIDDTAPQLVNFHQENTHRDWQMSVANNIKVITTTHKLDKAGNHQLYYYLIDSGLVLQKIVIDTGGLKKSYLGPEQSFKKIDK</sequence>
<feature type="chain" id="PRO_5003863496" description="Gylcosyl hydrolase 115 C-terminal domain-containing protein" evidence="2">
    <location>
        <begin position="25"/>
        <end position="953"/>
    </location>
</feature>
<dbReference type="Gene3D" id="3.30.379.10">
    <property type="entry name" value="Chitobiase/beta-hexosaminidase domain 2-like"/>
    <property type="match status" value="1"/>
</dbReference>